<dbReference type="InterPro" id="IPR008162">
    <property type="entry name" value="Pyrophosphatase"/>
</dbReference>
<name>A0ABP9U856_9BACT</name>
<organism evidence="6 7">
    <name type="scientific">Ureaplasma ceti</name>
    <dbReference type="NCBI Taxonomy" id="3119530"/>
    <lineage>
        <taxon>Bacteria</taxon>
        <taxon>Bacillati</taxon>
        <taxon>Mycoplasmatota</taxon>
        <taxon>Mycoplasmoidales</taxon>
        <taxon>Mycoplasmoidaceae</taxon>
        <taxon>Ureaplasma</taxon>
    </lineage>
</organism>
<dbReference type="PANTHER" id="PTHR10286">
    <property type="entry name" value="INORGANIC PYROPHOSPHATASE"/>
    <property type="match status" value="1"/>
</dbReference>
<protein>
    <recommendedName>
        <fullName evidence="5">Inorganic pyrophosphatase</fullName>
        <ecNumber evidence="5">3.6.1.1</ecNumber>
    </recommendedName>
    <alternativeName>
        <fullName evidence="5">Pyrophosphate phospho-hydrolase</fullName>
        <shortName evidence="5">PPase</shortName>
    </alternativeName>
</protein>
<dbReference type="SUPFAM" id="SSF50324">
    <property type="entry name" value="Inorganic pyrophosphatase"/>
    <property type="match status" value="1"/>
</dbReference>
<evidence type="ECO:0000256" key="5">
    <source>
        <dbReference type="HAMAP-Rule" id="MF_00209"/>
    </source>
</evidence>
<comment type="subcellular location">
    <subcellularLocation>
        <location evidence="5">Cytoplasm</location>
    </subcellularLocation>
</comment>
<evidence type="ECO:0000256" key="2">
    <source>
        <dbReference type="ARBA" id="ARBA00022723"/>
    </source>
</evidence>
<feature type="binding site" evidence="5">
    <location>
        <position position="16"/>
    </location>
    <ligand>
        <name>substrate</name>
    </ligand>
</feature>
<feature type="binding site" evidence="5">
    <location>
        <position position="89"/>
    </location>
    <ligand>
        <name>Mg(2+)</name>
        <dbReference type="ChEBI" id="CHEBI:18420"/>
        <label>1</label>
    </ligand>
</feature>
<evidence type="ECO:0000256" key="4">
    <source>
        <dbReference type="ARBA" id="ARBA00022842"/>
    </source>
</evidence>
<dbReference type="PROSITE" id="PS00387">
    <property type="entry name" value="PPASE"/>
    <property type="match status" value="1"/>
</dbReference>
<comment type="function">
    <text evidence="5">Catalyzes the hydrolysis of inorganic pyrophosphate (PPi) forming two phosphate ions.</text>
</comment>
<dbReference type="InterPro" id="IPR036649">
    <property type="entry name" value="Pyrophosphatase_sf"/>
</dbReference>
<accession>A0ABP9U856</accession>
<sequence length="181" mass="20931">MKLEAIIEIPKHSNVKYEYKRGTGEIAVDRILYGSEVYPQNYGFIPEALDWDGDELDMLIIADQAFQPGVRVPVRLLGAMEMIDSGETDTKLIGVIDCDPRYSGIQKLSDVPEHLLKEIQNFFQNYKILQKKTVIVKGFQDEVWAEHEYNECVKLMNEFGKLPSEEFVEKMKQLHPEKYEA</sequence>
<keyword evidence="2 5" id="KW-0479">Metal-binding</keyword>
<evidence type="ECO:0000256" key="1">
    <source>
        <dbReference type="ARBA" id="ARBA00001946"/>
    </source>
</evidence>
<dbReference type="HAMAP" id="MF_00209">
    <property type="entry name" value="Inorganic_PPase"/>
    <property type="match status" value="1"/>
</dbReference>
<reference evidence="6" key="1">
    <citation type="submission" date="2024-02" db="EMBL/GenBank/DDBJ databases">
        <title>Draft genome sequence of new strains in genus Ureaplasma.</title>
        <authorList>
            <person name="Nakajima Y."/>
            <person name="Segawa T."/>
        </authorList>
    </citation>
    <scope>NUCLEOTIDE SEQUENCE [LARGE SCALE GENOMIC DNA]</scope>
    <source>
        <strain evidence="6">OM1</strain>
    </source>
</reference>
<dbReference type="NCBIfam" id="NF002578">
    <property type="entry name" value="PRK02230.1"/>
    <property type="match status" value="1"/>
</dbReference>
<feature type="binding site" evidence="5">
    <location>
        <position position="57"/>
    </location>
    <ligand>
        <name>Mg(2+)</name>
        <dbReference type="ChEBI" id="CHEBI:18420"/>
        <label>1</label>
    </ligand>
</feature>
<feature type="binding site" evidence="5">
    <location>
        <position position="52"/>
    </location>
    <ligand>
        <name>Mg(2+)</name>
        <dbReference type="ChEBI" id="CHEBI:18420"/>
        <label>1</label>
    </ligand>
</feature>
<comment type="catalytic activity">
    <reaction evidence="5">
        <text>diphosphate + H2O = 2 phosphate + H(+)</text>
        <dbReference type="Rhea" id="RHEA:24576"/>
        <dbReference type="ChEBI" id="CHEBI:15377"/>
        <dbReference type="ChEBI" id="CHEBI:15378"/>
        <dbReference type="ChEBI" id="CHEBI:33019"/>
        <dbReference type="ChEBI" id="CHEBI:43474"/>
        <dbReference type="EC" id="3.6.1.1"/>
    </reaction>
</comment>
<evidence type="ECO:0000313" key="6">
    <source>
        <dbReference type="EMBL" id="GAA5414342.1"/>
    </source>
</evidence>
<feature type="binding site" evidence="5">
    <location>
        <position position="30"/>
    </location>
    <ligand>
        <name>substrate</name>
    </ligand>
</feature>
<proteinExistence type="inferred from homology"/>
<keyword evidence="5" id="KW-0963">Cytoplasm</keyword>
<keyword evidence="7" id="KW-1185">Reference proteome</keyword>
<comment type="subunit">
    <text evidence="5">Homohexamer.</text>
</comment>
<dbReference type="Gene3D" id="3.90.80.10">
    <property type="entry name" value="Inorganic pyrophosphatase"/>
    <property type="match status" value="1"/>
</dbReference>
<comment type="similarity">
    <text evidence="5">Belongs to the PPase family.</text>
</comment>
<comment type="cofactor">
    <cofactor evidence="1 5">
        <name>Mg(2+)</name>
        <dbReference type="ChEBI" id="CHEBI:18420"/>
    </cofactor>
</comment>
<feature type="binding site" evidence="5">
    <location>
        <position position="126"/>
    </location>
    <ligand>
        <name>substrate</name>
    </ligand>
</feature>
<comment type="caution">
    <text evidence="6">The sequence shown here is derived from an EMBL/GenBank/DDBJ whole genome shotgun (WGS) entry which is preliminary data.</text>
</comment>
<gene>
    <name evidence="5" type="primary">ppa</name>
    <name evidence="6" type="ORF">UREOM_0530</name>
</gene>
<evidence type="ECO:0000313" key="7">
    <source>
        <dbReference type="Proteomes" id="UP001449582"/>
    </source>
</evidence>
<dbReference type="CDD" id="cd00412">
    <property type="entry name" value="pyrophosphatase"/>
    <property type="match status" value="1"/>
</dbReference>
<dbReference type="EC" id="3.6.1.1" evidence="5"/>
<dbReference type="Proteomes" id="UP001449582">
    <property type="component" value="Unassembled WGS sequence"/>
</dbReference>
<keyword evidence="3 5" id="KW-0378">Hydrolase</keyword>
<feature type="binding site" evidence="5">
    <location>
        <position position="57"/>
    </location>
    <ligand>
        <name>Mg(2+)</name>
        <dbReference type="ChEBI" id="CHEBI:18420"/>
        <label>2</label>
    </ligand>
</feature>
<dbReference type="Pfam" id="PF00719">
    <property type="entry name" value="Pyrophosphatase"/>
    <property type="match status" value="1"/>
</dbReference>
<keyword evidence="4 5" id="KW-0460">Magnesium</keyword>
<evidence type="ECO:0000256" key="3">
    <source>
        <dbReference type="ARBA" id="ARBA00022801"/>
    </source>
</evidence>
<feature type="binding site" evidence="5">
    <location>
        <position position="42"/>
    </location>
    <ligand>
        <name>substrate</name>
    </ligand>
</feature>
<dbReference type="EMBL" id="BAABQM010000001">
    <property type="protein sequence ID" value="GAA5414342.1"/>
    <property type="molecule type" value="Genomic_DNA"/>
</dbReference>
<dbReference type="RefSeq" id="WP_353289507.1">
    <property type="nucleotide sequence ID" value="NZ_BAABQM010000001.1"/>
</dbReference>